<protein>
    <submittedName>
        <fullName evidence="1">Dynamin family protein</fullName>
    </submittedName>
</protein>
<organism evidence="1 2">
    <name type="scientific">Penicillium atrosanguineum</name>
    <dbReference type="NCBI Taxonomy" id="1132637"/>
    <lineage>
        <taxon>Eukaryota</taxon>
        <taxon>Fungi</taxon>
        <taxon>Dikarya</taxon>
        <taxon>Ascomycota</taxon>
        <taxon>Pezizomycotina</taxon>
        <taxon>Eurotiomycetes</taxon>
        <taxon>Eurotiomycetidae</taxon>
        <taxon>Eurotiales</taxon>
        <taxon>Aspergillaceae</taxon>
        <taxon>Penicillium</taxon>
    </lineage>
</organism>
<gene>
    <name evidence="1" type="ORF">N7476_005160</name>
</gene>
<dbReference type="InterPro" id="IPR027417">
    <property type="entry name" value="P-loop_NTPase"/>
</dbReference>
<accession>A0A9W9Q0P4</accession>
<dbReference type="EMBL" id="JAPZBO010000004">
    <property type="protein sequence ID" value="KAJ5318740.1"/>
    <property type="molecule type" value="Genomic_DNA"/>
</dbReference>
<dbReference type="Gene3D" id="3.40.50.300">
    <property type="entry name" value="P-loop containing nucleotide triphosphate hydrolases"/>
    <property type="match status" value="1"/>
</dbReference>
<evidence type="ECO:0000313" key="1">
    <source>
        <dbReference type="EMBL" id="KAJ5318740.1"/>
    </source>
</evidence>
<dbReference type="Proteomes" id="UP001147746">
    <property type="component" value="Unassembled WGS sequence"/>
</dbReference>
<dbReference type="PRINTS" id="PR00195">
    <property type="entry name" value="DYNAMIN"/>
</dbReference>
<dbReference type="AlphaFoldDB" id="A0A9W9Q0P4"/>
<reference evidence="1" key="1">
    <citation type="submission" date="2022-12" db="EMBL/GenBank/DDBJ databases">
        <authorList>
            <person name="Petersen C."/>
        </authorList>
    </citation>
    <scope>NUCLEOTIDE SEQUENCE</scope>
    <source>
        <strain evidence="1">IBT 21472</strain>
    </source>
</reference>
<keyword evidence="2" id="KW-1185">Reference proteome</keyword>
<proteinExistence type="predicted"/>
<evidence type="ECO:0000313" key="2">
    <source>
        <dbReference type="Proteomes" id="UP001147746"/>
    </source>
</evidence>
<dbReference type="InterPro" id="IPR022812">
    <property type="entry name" value="Dynamin"/>
</dbReference>
<dbReference type="SUPFAM" id="SSF52540">
    <property type="entry name" value="P-loop containing nucleoside triphosphate hydrolases"/>
    <property type="match status" value="1"/>
</dbReference>
<name>A0A9W9Q0P4_9EURO</name>
<comment type="caution">
    <text evidence="1">The sequence shown here is derived from an EMBL/GenBank/DDBJ whole genome shotgun (WGS) entry which is preliminary data.</text>
</comment>
<sequence>MGNWLPTFPSAFPPPSLRAFHLRFPPLSIRAFLPPSLRIFPPRFLPHQSPTFPSASHPCASFEDVKVHIAAGAYICKKRERLRKGGQNTGARHVVPANVNTTTQEIVEMVHELDPDGERKLGVLTKPDMVDKDAEEKMCKQGSGE</sequence>
<reference evidence="1" key="2">
    <citation type="journal article" date="2023" name="IMA Fungus">
        <title>Comparative genomic study of the Penicillium genus elucidates a diverse pangenome and 15 lateral gene transfer events.</title>
        <authorList>
            <person name="Petersen C."/>
            <person name="Sorensen T."/>
            <person name="Nielsen M.R."/>
            <person name="Sondergaard T.E."/>
            <person name="Sorensen J.L."/>
            <person name="Fitzpatrick D.A."/>
            <person name="Frisvad J.C."/>
            <person name="Nielsen K.L."/>
        </authorList>
    </citation>
    <scope>NUCLEOTIDE SEQUENCE</scope>
    <source>
        <strain evidence="1">IBT 21472</strain>
    </source>
</reference>